<feature type="chain" id="PRO_5028841793" evidence="1">
    <location>
        <begin position="23"/>
        <end position="90"/>
    </location>
</feature>
<accession>A0A7E4VRC6</accession>
<name>A0A7E4VRC6_PANRE</name>
<protein>
    <submittedName>
        <fullName evidence="3">Secreted protein</fullName>
    </submittedName>
</protein>
<reference evidence="2" key="1">
    <citation type="journal article" date="2013" name="Genetics">
        <title>The draft genome and transcriptome of Panagrellus redivivus are shaped by the harsh demands of a free-living lifestyle.</title>
        <authorList>
            <person name="Srinivasan J."/>
            <person name="Dillman A.R."/>
            <person name="Macchietto M.G."/>
            <person name="Heikkinen L."/>
            <person name="Lakso M."/>
            <person name="Fracchia K.M."/>
            <person name="Antoshechkin I."/>
            <person name="Mortazavi A."/>
            <person name="Wong G."/>
            <person name="Sternberg P.W."/>
        </authorList>
    </citation>
    <scope>NUCLEOTIDE SEQUENCE [LARGE SCALE GENOMIC DNA]</scope>
    <source>
        <strain evidence="2">MT8872</strain>
    </source>
</reference>
<dbReference type="AlphaFoldDB" id="A0A7E4VRC6"/>
<proteinExistence type="predicted"/>
<feature type="signal peptide" evidence="1">
    <location>
        <begin position="1"/>
        <end position="22"/>
    </location>
</feature>
<keyword evidence="2" id="KW-1185">Reference proteome</keyword>
<sequence>MRVLNLLFIALLIAAAVTEVSTHSNKKCTQRNYRKVCGGGAKCVDGYCCYKGDDCLRLIATMQFFDVEYSFYDYSGLGGLNGPQWLPQLF</sequence>
<reference evidence="3" key="2">
    <citation type="submission" date="2020-10" db="UniProtKB">
        <authorList>
            <consortium name="WormBaseParasite"/>
        </authorList>
    </citation>
    <scope>IDENTIFICATION</scope>
</reference>
<evidence type="ECO:0000256" key="1">
    <source>
        <dbReference type="SAM" id="SignalP"/>
    </source>
</evidence>
<organism evidence="2 3">
    <name type="scientific">Panagrellus redivivus</name>
    <name type="common">Microworm</name>
    <dbReference type="NCBI Taxonomy" id="6233"/>
    <lineage>
        <taxon>Eukaryota</taxon>
        <taxon>Metazoa</taxon>
        <taxon>Ecdysozoa</taxon>
        <taxon>Nematoda</taxon>
        <taxon>Chromadorea</taxon>
        <taxon>Rhabditida</taxon>
        <taxon>Tylenchina</taxon>
        <taxon>Panagrolaimomorpha</taxon>
        <taxon>Panagrolaimoidea</taxon>
        <taxon>Panagrolaimidae</taxon>
        <taxon>Panagrellus</taxon>
    </lineage>
</organism>
<dbReference type="Proteomes" id="UP000492821">
    <property type="component" value="Unassembled WGS sequence"/>
</dbReference>
<evidence type="ECO:0000313" key="2">
    <source>
        <dbReference type="Proteomes" id="UP000492821"/>
    </source>
</evidence>
<keyword evidence="1" id="KW-0732">Signal</keyword>
<dbReference type="WBParaSite" id="Pan_g23710.t1">
    <property type="protein sequence ID" value="Pan_g23710.t1"/>
    <property type="gene ID" value="Pan_g23710"/>
</dbReference>
<evidence type="ECO:0000313" key="3">
    <source>
        <dbReference type="WBParaSite" id="Pan_g23710.t1"/>
    </source>
</evidence>